<reference evidence="1" key="1">
    <citation type="submission" date="2022-04" db="EMBL/GenBank/DDBJ databases">
        <title>Genome of the entomopathogenic fungus Entomophthora muscae.</title>
        <authorList>
            <person name="Elya C."/>
            <person name="Lovett B.R."/>
            <person name="Lee E."/>
            <person name="Macias A.M."/>
            <person name="Hajek A.E."/>
            <person name="De Bivort B.L."/>
            <person name="Kasson M.T."/>
            <person name="De Fine Licht H.H."/>
            <person name="Stajich J.E."/>
        </authorList>
    </citation>
    <scope>NUCLEOTIDE SEQUENCE</scope>
    <source>
        <strain evidence="1">Berkeley</strain>
    </source>
</reference>
<gene>
    <name evidence="1" type="ORF">DSO57_1008764</name>
</gene>
<proteinExistence type="predicted"/>
<dbReference type="Proteomes" id="UP001165960">
    <property type="component" value="Unassembled WGS sequence"/>
</dbReference>
<organism evidence="1 2">
    <name type="scientific">Entomophthora muscae</name>
    <dbReference type="NCBI Taxonomy" id="34485"/>
    <lineage>
        <taxon>Eukaryota</taxon>
        <taxon>Fungi</taxon>
        <taxon>Fungi incertae sedis</taxon>
        <taxon>Zoopagomycota</taxon>
        <taxon>Entomophthoromycotina</taxon>
        <taxon>Entomophthoromycetes</taxon>
        <taxon>Entomophthorales</taxon>
        <taxon>Entomophthoraceae</taxon>
        <taxon>Entomophthora</taxon>
    </lineage>
</organism>
<evidence type="ECO:0000313" key="1">
    <source>
        <dbReference type="EMBL" id="KAJ9085976.1"/>
    </source>
</evidence>
<evidence type="ECO:0000313" key="2">
    <source>
        <dbReference type="Proteomes" id="UP001165960"/>
    </source>
</evidence>
<keyword evidence="2" id="KW-1185">Reference proteome</keyword>
<name>A0ACC2UHL2_9FUNG</name>
<dbReference type="EMBL" id="QTSX02000737">
    <property type="protein sequence ID" value="KAJ9085976.1"/>
    <property type="molecule type" value="Genomic_DNA"/>
</dbReference>
<protein>
    <submittedName>
        <fullName evidence="1">Uncharacterized protein</fullName>
    </submittedName>
</protein>
<accession>A0ACC2UHL2</accession>
<sequence>MFGDKFSMPSKVEGLPKPIRAAFLQEIRDNTKQAIVKCADQMKKQHNKGLKIFEEFKIGQPKFIAKWSRPFIVVEVLPNHNYCLADMDRIAIPSSVNNSCLKVFERLI</sequence>
<comment type="caution">
    <text evidence="1">The sequence shown here is derived from an EMBL/GenBank/DDBJ whole genome shotgun (WGS) entry which is preliminary data.</text>
</comment>